<dbReference type="InterPro" id="IPR036291">
    <property type="entry name" value="NAD(P)-bd_dom_sf"/>
</dbReference>
<evidence type="ECO:0000256" key="1">
    <source>
        <dbReference type="ARBA" id="ARBA00005056"/>
    </source>
</evidence>
<keyword evidence="9" id="KW-0915">Sodium</keyword>
<dbReference type="GO" id="GO:0050661">
    <property type="term" value="F:NADP binding"/>
    <property type="evidence" value="ECO:0007669"/>
    <property type="project" value="InterPro"/>
</dbReference>
<keyword evidence="13 14" id="KW-0521">NADP</keyword>
<evidence type="ECO:0000256" key="9">
    <source>
        <dbReference type="ARBA" id="ARBA00023053"/>
    </source>
</evidence>
<protein>
    <recommendedName>
        <fullName evidence="5 14">Homoserine dehydrogenase</fullName>
        <ecNumber evidence="4 14">1.1.1.3</ecNumber>
    </recommendedName>
</protein>
<dbReference type="PANTHER" id="PTHR43331:SF1">
    <property type="entry name" value="HOMOSERINE DEHYDROGENASE"/>
    <property type="match status" value="1"/>
</dbReference>
<keyword evidence="10 14" id="KW-0486">Methionine biosynthesis</keyword>
<evidence type="ECO:0000256" key="3">
    <source>
        <dbReference type="ARBA" id="ARBA00006753"/>
    </source>
</evidence>
<comment type="caution">
    <text evidence="18">The sequence shown here is derived from an EMBL/GenBank/DDBJ whole genome shotgun (WGS) entry which is preliminary data.</text>
</comment>
<dbReference type="InterPro" id="IPR019811">
    <property type="entry name" value="HDH_CS"/>
</dbReference>
<gene>
    <name evidence="18" type="ORF">IAB51_05285</name>
</gene>
<feature type="domain" description="Homoserine dehydrogenase catalytic" evidence="16">
    <location>
        <begin position="132"/>
        <end position="311"/>
    </location>
</feature>
<evidence type="ECO:0000259" key="17">
    <source>
        <dbReference type="Pfam" id="PF03447"/>
    </source>
</evidence>
<evidence type="ECO:0000256" key="13">
    <source>
        <dbReference type="PIRSR" id="PIRSR000098-2"/>
    </source>
</evidence>
<dbReference type="PIRSF" id="PIRSF000098">
    <property type="entry name" value="Homoser_dehydrog"/>
    <property type="match status" value="1"/>
</dbReference>
<dbReference type="Gene3D" id="3.30.360.10">
    <property type="entry name" value="Dihydrodipicolinate Reductase, domain 2"/>
    <property type="match status" value="1"/>
</dbReference>
<dbReference type="SUPFAM" id="SSF55347">
    <property type="entry name" value="Glyceraldehyde-3-phosphate dehydrogenase-like, C-terminal domain"/>
    <property type="match status" value="1"/>
</dbReference>
<evidence type="ECO:0000256" key="2">
    <source>
        <dbReference type="ARBA" id="ARBA00005062"/>
    </source>
</evidence>
<dbReference type="PROSITE" id="PS01042">
    <property type="entry name" value="HOMOSER_DHGENASE"/>
    <property type="match status" value="1"/>
</dbReference>
<evidence type="ECO:0000256" key="11">
    <source>
        <dbReference type="ARBA" id="ARBA00048841"/>
    </source>
</evidence>
<dbReference type="Pfam" id="PF00742">
    <property type="entry name" value="Homoserine_dh"/>
    <property type="match status" value="1"/>
</dbReference>
<feature type="binding site" evidence="13">
    <location>
        <position position="185"/>
    </location>
    <ligand>
        <name>L-homoserine</name>
        <dbReference type="ChEBI" id="CHEBI:57476"/>
    </ligand>
</feature>
<evidence type="ECO:0000256" key="6">
    <source>
        <dbReference type="ARBA" id="ARBA00022605"/>
    </source>
</evidence>
<feature type="binding site" evidence="13">
    <location>
        <begin position="7"/>
        <end position="14"/>
    </location>
    <ligand>
        <name>NADP(+)</name>
        <dbReference type="ChEBI" id="CHEBI:58349"/>
    </ligand>
</feature>
<feature type="active site" description="Proton donor" evidence="12">
    <location>
        <position position="200"/>
    </location>
</feature>
<reference evidence="18" key="1">
    <citation type="submission" date="2020-10" db="EMBL/GenBank/DDBJ databases">
        <authorList>
            <person name="Gilroy R."/>
        </authorList>
    </citation>
    <scope>NUCLEOTIDE SEQUENCE</scope>
    <source>
        <strain evidence="18">CHK199-13235</strain>
    </source>
</reference>
<sequence length="413" mass="45567">MAKVAVLGHGVVGSGVVELFHKNKGSIEARAGQHMEVKYILDIRDFPDLPYHDKFTKDFQLILNDPEITVVAEVMGGLSPAFEYVKSLLEHGKSVVTSNKELVAEKGALLLRVAKEHNVNFFFEASVGGGIPIIRPMHQCLAANEITEIAGILNGTTNFILTKMIHDQMSFGDALKTAQELGYAERNPAADVEGRDTCRKICILASLAFGSHVYPNTVYTEGITNLTLEDVAYAEDWGGVIKLIGRAKKLQDGKLTAGVFPAFIGEHSQLANIDDVFNGVLIRGDATGDVVFYGRGAGKFPTASAVVADMIDVAKANTTSKSLSWEDSAENHVVDIQTVPFSFYLRFCSERGDECEAQLRELFPDSTWLARKKQPENEWAFVTPVMTELELQKRLSRLNEADRLLNRIRLLDY</sequence>
<keyword evidence="7 14" id="KW-0791">Threonine biosynthesis</keyword>
<evidence type="ECO:0000313" key="18">
    <source>
        <dbReference type="EMBL" id="HIS76209.1"/>
    </source>
</evidence>
<dbReference type="PANTHER" id="PTHR43331">
    <property type="entry name" value="HOMOSERINE DEHYDROGENASE"/>
    <property type="match status" value="1"/>
</dbReference>
<evidence type="ECO:0000256" key="14">
    <source>
        <dbReference type="RuleBase" id="RU000579"/>
    </source>
</evidence>
<feature type="domain" description="Aspartate/homoserine dehydrogenase NAD-binding" evidence="17">
    <location>
        <begin position="8"/>
        <end position="124"/>
    </location>
</feature>
<name>A0A9D1JZ38_9FIRM</name>
<evidence type="ECO:0000256" key="10">
    <source>
        <dbReference type="ARBA" id="ARBA00023167"/>
    </source>
</evidence>
<evidence type="ECO:0000313" key="19">
    <source>
        <dbReference type="Proteomes" id="UP000824002"/>
    </source>
</evidence>
<dbReference type="InterPro" id="IPR001342">
    <property type="entry name" value="HDH_cat"/>
</dbReference>
<reference evidence="18" key="2">
    <citation type="journal article" date="2021" name="PeerJ">
        <title>Extensive microbial diversity within the chicken gut microbiome revealed by metagenomics and culture.</title>
        <authorList>
            <person name="Gilroy R."/>
            <person name="Ravi A."/>
            <person name="Getino M."/>
            <person name="Pursley I."/>
            <person name="Horton D.L."/>
            <person name="Alikhan N.F."/>
            <person name="Baker D."/>
            <person name="Gharbi K."/>
            <person name="Hall N."/>
            <person name="Watson M."/>
            <person name="Adriaenssens E.M."/>
            <person name="Foster-Nyarko E."/>
            <person name="Jarju S."/>
            <person name="Secka A."/>
            <person name="Antonio M."/>
            <person name="Oren A."/>
            <person name="Chaudhuri R.R."/>
            <person name="La Ragione R."/>
            <person name="Hildebrand F."/>
            <person name="Pallen M.J."/>
        </authorList>
    </citation>
    <scope>NUCLEOTIDE SEQUENCE</scope>
    <source>
        <strain evidence="18">CHK199-13235</strain>
    </source>
</reference>
<dbReference type="GO" id="GO:0004412">
    <property type="term" value="F:homoserine dehydrogenase activity"/>
    <property type="evidence" value="ECO:0007669"/>
    <property type="project" value="UniProtKB-EC"/>
</dbReference>
<dbReference type="SUPFAM" id="SSF51735">
    <property type="entry name" value="NAD(P)-binding Rossmann-fold domains"/>
    <property type="match status" value="1"/>
</dbReference>
<evidence type="ECO:0000256" key="5">
    <source>
        <dbReference type="ARBA" id="ARBA00013376"/>
    </source>
</evidence>
<dbReference type="GO" id="GO:0009088">
    <property type="term" value="P:threonine biosynthetic process"/>
    <property type="evidence" value="ECO:0007669"/>
    <property type="project" value="UniProtKB-KW"/>
</dbReference>
<keyword evidence="6 14" id="KW-0028">Amino-acid biosynthesis</keyword>
<evidence type="ECO:0000259" key="16">
    <source>
        <dbReference type="Pfam" id="PF00742"/>
    </source>
</evidence>
<dbReference type="EC" id="1.1.1.3" evidence="4 14"/>
<evidence type="ECO:0000256" key="4">
    <source>
        <dbReference type="ARBA" id="ARBA00013213"/>
    </source>
</evidence>
<dbReference type="Gene3D" id="3.40.50.720">
    <property type="entry name" value="NAD(P)-binding Rossmann-like Domain"/>
    <property type="match status" value="1"/>
</dbReference>
<dbReference type="Pfam" id="PF03447">
    <property type="entry name" value="NAD_binding_3"/>
    <property type="match status" value="1"/>
</dbReference>
<dbReference type="Proteomes" id="UP000824002">
    <property type="component" value="Unassembled WGS sequence"/>
</dbReference>
<evidence type="ECO:0000256" key="12">
    <source>
        <dbReference type="PIRSR" id="PIRSR000098-1"/>
    </source>
</evidence>
<comment type="pathway">
    <text evidence="1 14">Amino-acid biosynthesis; L-threonine biosynthesis; L-threonine from L-aspartate: step 3/5.</text>
</comment>
<organism evidence="18 19">
    <name type="scientific">Candidatus Merdivicinus excrementipullorum</name>
    <dbReference type="NCBI Taxonomy" id="2840867"/>
    <lineage>
        <taxon>Bacteria</taxon>
        <taxon>Bacillati</taxon>
        <taxon>Bacillota</taxon>
        <taxon>Clostridia</taxon>
        <taxon>Eubacteriales</taxon>
        <taxon>Oscillospiraceae</taxon>
        <taxon>Oscillospiraceae incertae sedis</taxon>
        <taxon>Candidatus Merdivicinus</taxon>
    </lineage>
</organism>
<dbReference type="GO" id="GO:0009086">
    <property type="term" value="P:methionine biosynthetic process"/>
    <property type="evidence" value="ECO:0007669"/>
    <property type="project" value="UniProtKB-KW"/>
</dbReference>
<dbReference type="InterPro" id="IPR016204">
    <property type="entry name" value="HDH"/>
</dbReference>
<dbReference type="Gene3D" id="3.30.70.260">
    <property type="match status" value="1"/>
</dbReference>
<evidence type="ECO:0000256" key="8">
    <source>
        <dbReference type="ARBA" id="ARBA00023002"/>
    </source>
</evidence>
<dbReference type="InterPro" id="IPR005106">
    <property type="entry name" value="Asp/hSer_DH_NAD-bd"/>
</dbReference>
<accession>A0A9D1JZ38</accession>
<comment type="pathway">
    <text evidence="2 14">Amino-acid biosynthesis; L-methionine biosynthesis via de novo pathway; L-homoserine from L-aspartate: step 3/3.</text>
</comment>
<keyword evidence="8 14" id="KW-0560">Oxidoreductase</keyword>
<comment type="catalytic activity">
    <reaction evidence="11">
        <text>L-homoserine + NADP(+) = L-aspartate 4-semialdehyde + NADPH + H(+)</text>
        <dbReference type="Rhea" id="RHEA:15761"/>
        <dbReference type="ChEBI" id="CHEBI:15378"/>
        <dbReference type="ChEBI" id="CHEBI:57476"/>
        <dbReference type="ChEBI" id="CHEBI:57783"/>
        <dbReference type="ChEBI" id="CHEBI:58349"/>
        <dbReference type="ChEBI" id="CHEBI:537519"/>
        <dbReference type="EC" id="1.1.1.3"/>
    </reaction>
    <physiologicalReaction direction="right-to-left" evidence="11">
        <dbReference type="Rhea" id="RHEA:15763"/>
    </physiologicalReaction>
</comment>
<dbReference type="NCBIfam" id="NF004976">
    <property type="entry name" value="PRK06349.1"/>
    <property type="match status" value="1"/>
</dbReference>
<evidence type="ECO:0000256" key="7">
    <source>
        <dbReference type="ARBA" id="ARBA00022697"/>
    </source>
</evidence>
<feature type="binding site" evidence="13">
    <location>
        <position position="100"/>
    </location>
    <ligand>
        <name>NADPH</name>
        <dbReference type="ChEBI" id="CHEBI:57783"/>
    </ligand>
</feature>
<dbReference type="AlphaFoldDB" id="A0A9D1JZ38"/>
<evidence type="ECO:0000256" key="15">
    <source>
        <dbReference type="RuleBase" id="RU004171"/>
    </source>
</evidence>
<dbReference type="FunFam" id="3.30.360.10:FF:000005">
    <property type="entry name" value="Homoserine dehydrogenase"/>
    <property type="match status" value="1"/>
</dbReference>
<comment type="similarity">
    <text evidence="3 15">Belongs to the homoserine dehydrogenase family.</text>
</comment>
<dbReference type="EMBL" id="DVJP01000036">
    <property type="protein sequence ID" value="HIS76209.1"/>
    <property type="molecule type" value="Genomic_DNA"/>
</dbReference>
<proteinExistence type="inferred from homology"/>